<dbReference type="InterPro" id="IPR007597">
    <property type="entry name" value="CheC"/>
</dbReference>
<reference evidence="4 5" key="1">
    <citation type="journal article" date="2017" name="ISME J.">
        <title>Potential for microbial H2 and metal transformations associated with novel bacteria and archaea in deep terrestrial subsurface sediments.</title>
        <authorList>
            <person name="Hernsdorf A.W."/>
            <person name="Amano Y."/>
            <person name="Miyakawa K."/>
            <person name="Ise K."/>
            <person name="Suzuki Y."/>
            <person name="Anantharaman K."/>
            <person name="Probst A."/>
            <person name="Burstein D."/>
            <person name="Thomas B.C."/>
            <person name="Banfield J.F."/>
        </authorList>
    </citation>
    <scope>NUCLEOTIDE SEQUENCE [LARGE SCALE GENOMIC DNA]</scope>
    <source>
        <strain evidence="4">HGW-Actinobacteria-3</strain>
    </source>
</reference>
<sequence length="207" mass="21636">MSNETNKSLSAIQIDALREVGNIGAGNAAIALSEMVNKKVDLSVPKARLLSLAFVPDLVGGPEVPVAGVYLHITGDCSGSILLLLEKENANLLADLMVPTVLGALDIAVVKESALQETGSILSGAYLNALGQLTGLFFRPSVPGFAMDMAGAIIDYVLVDTGAVEDYVLVIETDFMVSGVKILGHLVLFPDMGGLAIILERLGVPFE</sequence>
<gene>
    <name evidence="4" type="ORF">CVT63_06760</name>
</gene>
<evidence type="ECO:0000313" key="5">
    <source>
        <dbReference type="Proteomes" id="UP000233654"/>
    </source>
</evidence>
<dbReference type="EMBL" id="PHEX01000066">
    <property type="protein sequence ID" value="PKQ27670.1"/>
    <property type="molecule type" value="Genomic_DNA"/>
</dbReference>
<dbReference type="Pfam" id="PF04509">
    <property type="entry name" value="CheC"/>
    <property type="match status" value="1"/>
</dbReference>
<dbReference type="CDD" id="cd17909">
    <property type="entry name" value="CheC_ClassI"/>
    <property type="match status" value="1"/>
</dbReference>
<evidence type="ECO:0000259" key="3">
    <source>
        <dbReference type="Pfam" id="PF04509"/>
    </source>
</evidence>
<dbReference type="Gene3D" id="3.40.1550.10">
    <property type="entry name" value="CheC-like"/>
    <property type="match status" value="1"/>
</dbReference>
<evidence type="ECO:0000313" key="4">
    <source>
        <dbReference type="EMBL" id="PKQ27670.1"/>
    </source>
</evidence>
<organism evidence="4 5">
    <name type="scientific">Candidatus Anoxymicrobium japonicum</name>
    <dbReference type="NCBI Taxonomy" id="2013648"/>
    <lineage>
        <taxon>Bacteria</taxon>
        <taxon>Bacillati</taxon>
        <taxon>Actinomycetota</taxon>
        <taxon>Candidatus Geothermincolia</taxon>
        <taxon>Candidatus Geothermincolales</taxon>
        <taxon>Candidatus Anoxymicrobiaceae</taxon>
        <taxon>Candidatus Anoxymicrobium</taxon>
    </lineage>
</organism>
<dbReference type="GO" id="GO:0006935">
    <property type="term" value="P:chemotaxis"/>
    <property type="evidence" value="ECO:0007669"/>
    <property type="project" value="UniProtKB-KW"/>
</dbReference>
<dbReference type="Proteomes" id="UP000233654">
    <property type="component" value="Unassembled WGS sequence"/>
</dbReference>
<keyword evidence="2" id="KW-0378">Hydrolase</keyword>
<dbReference type="GO" id="GO:0016787">
    <property type="term" value="F:hydrolase activity"/>
    <property type="evidence" value="ECO:0007669"/>
    <property type="project" value="UniProtKB-KW"/>
</dbReference>
<dbReference type="PANTHER" id="PTHR43693:SF1">
    <property type="entry name" value="PROTEIN PHOSPHATASE CHEZ"/>
    <property type="match status" value="1"/>
</dbReference>
<evidence type="ECO:0000256" key="2">
    <source>
        <dbReference type="ARBA" id="ARBA00022801"/>
    </source>
</evidence>
<dbReference type="InterPro" id="IPR028976">
    <property type="entry name" value="CheC-like_sf"/>
</dbReference>
<dbReference type="SUPFAM" id="SSF103039">
    <property type="entry name" value="CheC-like"/>
    <property type="match status" value="1"/>
</dbReference>
<name>A0A2N3G4L8_9ACTN</name>
<accession>A0A2N3G4L8</accession>
<dbReference type="AlphaFoldDB" id="A0A2N3G4L8"/>
<protein>
    <submittedName>
        <fullName evidence="4">CheY-P-specific phosphatase CheC</fullName>
    </submittedName>
</protein>
<evidence type="ECO:0000256" key="1">
    <source>
        <dbReference type="ARBA" id="ARBA00022500"/>
    </source>
</evidence>
<proteinExistence type="predicted"/>
<dbReference type="InterPro" id="IPR050992">
    <property type="entry name" value="CheZ_family_phosphatases"/>
</dbReference>
<dbReference type="PANTHER" id="PTHR43693">
    <property type="entry name" value="PROTEIN PHOSPHATASE CHEZ"/>
    <property type="match status" value="1"/>
</dbReference>
<comment type="caution">
    <text evidence="4">The sequence shown here is derived from an EMBL/GenBank/DDBJ whole genome shotgun (WGS) entry which is preliminary data.</text>
</comment>
<keyword evidence="1" id="KW-0145">Chemotaxis</keyword>
<feature type="domain" description="CheC-like protein" evidence="3">
    <location>
        <begin position="13"/>
        <end position="46"/>
    </location>
</feature>